<keyword evidence="6" id="KW-1185">Reference proteome</keyword>
<evidence type="ECO:0000256" key="2">
    <source>
        <dbReference type="ARBA" id="ARBA00023239"/>
    </source>
</evidence>
<dbReference type="GO" id="GO:0016787">
    <property type="term" value="F:hydrolase activity"/>
    <property type="evidence" value="ECO:0007669"/>
    <property type="project" value="UniProtKB-KW"/>
</dbReference>
<dbReference type="Gene3D" id="3.40.50.1820">
    <property type="entry name" value="alpha/beta hydrolase"/>
    <property type="match status" value="1"/>
</dbReference>
<comment type="subunit">
    <text evidence="3">Monomer.</text>
</comment>
<evidence type="ECO:0000313" key="6">
    <source>
        <dbReference type="Proteomes" id="UP000005413"/>
    </source>
</evidence>
<evidence type="ECO:0000313" key="5">
    <source>
        <dbReference type="EMBL" id="EHJ08464.1"/>
    </source>
</evidence>
<dbReference type="RefSeq" id="WP_002462667.1">
    <property type="nucleotide sequence ID" value="NZ_AEUN01000307.1"/>
</dbReference>
<dbReference type="EC" id="4.2.99.20" evidence="3"/>
<sequence length="268" mass="30518">MLNHHFYKSSHHTSQVIVLLHGFISDSRTYDKHIQHLLIQSHVLTIDLPGHGQDTSSHNEVWHFDFITKALDKVLSNYHDYQIYLCGYSMGGRVALYYALNGQSLLSGLILESTTAGIEDEVVKQERIQVDRARANVLDIAGIEMFVNDWEQLPLFMSQQQLAKELQQQIRQQRLSQNATNLAKALRDYGTGQMPNLWPLLPSITIPTLILAGEYDEKFVSIAQKMSNLIPKSKCNIISGVGHTIHVEDRAEFDTIILGFLKEEQNDY</sequence>
<dbReference type="OrthoDB" id="9808398at2"/>
<keyword evidence="5" id="KW-0378">Hydrolase</keyword>
<dbReference type="UniPathway" id="UPA00079"/>
<dbReference type="EMBL" id="AEUN01000307">
    <property type="protein sequence ID" value="EHJ08464.1"/>
    <property type="molecule type" value="Genomic_DNA"/>
</dbReference>
<comment type="similarity">
    <text evidence="3">Belongs to the AB hydrolase superfamily. MenH family.</text>
</comment>
<dbReference type="HAMAP" id="MF_01660">
    <property type="entry name" value="MenH"/>
    <property type="match status" value="1"/>
</dbReference>
<dbReference type="ESTHER" id="9stap-g5jhb6">
    <property type="family name" value="MenH_SHCHC"/>
</dbReference>
<comment type="caution">
    <text evidence="5">The sequence shown here is derived from an EMBL/GenBank/DDBJ whole genome shotgun (WGS) entry which is preliminary data.</text>
</comment>
<dbReference type="GO" id="GO:0009234">
    <property type="term" value="P:menaquinone biosynthetic process"/>
    <property type="evidence" value="ECO:0007669"/>
    <property type="project" value="UniProtKB-UniRule"/>
</dbReference>
<keyword evidence="1 3" id="KW-0474">Menaquinone biosynthesis</keyword>
<comment type="catalytic activity">
    <reaction evidence="3">
        <text>5-enolpyruvoyl-6-hydroxy-2-succinyl-cyclohex-3-ene-1-carboxylate = (1R,6R)-6-hydroxy-2-succinyl-cyclohexa-2,4-diene-1-carboxylate + pyruvate</text>
        <dbReference type="Rhea" id="RHEA:25597"/>
        <dbReference type="ChEBI" id="CHEBI:15361"/>
        <dbReference type="ChEBI" id="CHEBI:58689"/>
        <dbReference type="ChEBI" id="CHEBI:58818"/>
        <dbReference type="EC" id="4.2.99.20"/>
    </reaction>
</comment>
<dbReference type="PANTHER" id="PTHR42916:SF1">
    <property type="entry name" value="PROTEIN PHYLLO, CHLOROPLASTIC"/>
    <property type="match status" value="1"/>
</dbReference>
<evidence type="ECO:0000256" key="3">
    <source>
        <dbReference type="HAMAP-Rule" id="MF_01660"/>
    </source>
</evidence>
<dbReference type="PATRIC" id="fig|911238.3.peg.696"/>
<evidence type="ECO:0000256" key="1">
    <source>
        <dbReference type="ARBA" id="ARBA00022428"/>
    </source>
</evidence>
<comment type="pathway">
    <text evidence="3">Quinol/quinone metabolism; menaquinone biosynthesis.</text>
</comment>
<dbReference type="NCBIfam" id="TIGR03695">
    <property type="entry name" value="menH_SHCHC"/>
    <property type="match status" value="1"/>
</dbReference>
<dbReference type="InterPro" id="IPR029058">
    <property type="entry name" value="AB_hydrolase_fold"/>
</dbReference>
<dbReference type="InterPro" id="IPR022485">
    <property type="entry name" value="SHCHC_synthase_MenH"/>
</dbReference>
<dbReference type="SUPFAM" id="SSF53474">
    <property type="entry name" value="alpha/beta-Hydrolases"/>
    <property type="match status" value="1"/>
</dbReference>
<comment type="function">
    <text evidence="3">Catalyzes a proton abstraction reaction that results in 2,5-elimination of pyruvate from 2-succinyl-5-enolpyruvyl-6-hydroxy-3-cyclohexene-1-carboxylate (SEPHCHC) and the formation of 2-succinyl-6-hydroxy-2,4-cyclohexadiene-1-carboxylate (SHCHC).</text>
</comment>
<gene>
    <name evidence="3" type="primary">menH</name>
    <name evidence="5" type="ORF">SS7213T_04225</name>
</gene>
<dbReference type="PANTHER" id="PTHR42916">
    <property type="entry name" value="2-SUCCINYL-5-ENOLPYRUVYL-6-HYDROXY-3-CYCLOHEXENE-1-CARBOXYLATE SYNTHASE"/>
    <property type="match status" value="1"/>
</dbReference>
<dbReference type="GO" id="GO:0070205">
    <property type="term" value="F:2-succinyl-6-hydroxy-2,4-cyclohexadiene-1-carboxylate synthase activity"/>
    <property type="evidence" value="ECO:0007669"/>
    <property type="project" value="UniProtKB-UniRule"/>
</dbReference>
<proteinExistence type="inferred from homology"/>
<keyword evidence="2 3" id="KW-0456">Lyase</keyword>
<dbReference type="InterPro" id="IPR000073">
    <property type="entry name" value="AB_hydrolase_1"/>
</dbReference>
<protein>
    <recommendedName>
        <fullName evidence="3">Putative 2-succinyl-6-hydroxy-2,4-cyclohexadiene-1-carboxylate synthase</fullName>
        <shortName evidence="3">SHCHC synthase</shortName>
        <ecNumber evidence="3">4.2.99.20</ecNumber>
    </recommendedName>
</protein>
<dbReference type="UniPathway" id="UPA01057">
    <property type="reaction ID" value="UER00900"/>
</dbReference>
<evidence type="ECO:0000259" key="4">
    <source>
        <dbReference type="Pfam" id="PF00561"/>
    </source>
</evidence>
<dbReference type="Pfam" id="PF00561">
    <property type="entry name" value="Abhydrolase_1"/>
    <property type="match status" value="1"/>
</dbReference>
<organism evidence="5 6">
    <name type="scientific">Staphylococcus simiae CCM 7213 = CCUG 51256</name>
    <dbReference type="NCBI Taxonomy" id="911238"/>
    <lineage>
        <taxon>Bacteria</taxon>
        <taxon>Bacillati</taxon>
        <taxon>Bacillota</taxon>
        <taxon>Bacilli</taxon>
        <taxon>Bacillales</taxon>
        <taxon>Staphylococcaceae</taxon>
        <taxon>Staphylococcus</taxon>
    </lineage>
</organism>
<dbReference type="Proteomes" id="UP000005413">
    <property type="component" value="Unassembled WGS sequence"/>
</dbReference>
<reference evidence="5 6" key="1">
    <citation type="journal article" date="2012" name="BMC Genomics">
        <title>Comparative genomic analysis of the genus Staphylococcus including Staphylococcus aureus and its newly described sister species Staphylococcus simiae.</title>
        <authorList>
            <person name="Suzuki H."/>
            <person name="Lefebure T."/>
            <person name="Pavinski Bitar P."/>
            <person name="Stanhope M.J."/>
        </authorList>
    </citation>
    <scope>NUCLEOTIDE SEQUENCE [LARGE SCALE GENOMIC DNA]</scope>
    <source>
        <strain evidence="5 6">CCM 7213</strain>
    </source>
</reference>
<dbReference type="AlphaFoldDB" id="G5JHB6"/>
<accession>G5JHB6</accession>
<feature type="domain" description="AB hydrolase-1" evidence="4">
    <location>
        <begin position="16"/>
        <end position="248"/>
    </location>
</feature>
<comment type="pathway">
    <text evidence="3">Quinol/quinone metabolism; 1,4-dihydroxy-2-naphthoate biosynthesis; 1,4-dihydroxy-2-naphthoate from chorismate: step 3/7.</text>
</comment>
<name>G5JHB6_9STAP</name>